<dbReference type="EMBL" id="JAAVMX010000005">
    <property type="protein sequence ID" value="KAF4507950.1"/>
    <property type="molecule type" value="Genomic_DNA"/>
</dbReference>
<dbReference type="AlphaFoldDB" id="A0A8H4M007"/>
<dbReference type="PANTHER" id="PTHR28054">
    <property type="entry name" value="RNA POLYMERASE I-SPECIFIC TRANSCRIPTION INITIATION FACTOR RRN10"/>
    <property type="match status" value="1"/>
</dbReference>
<keyword evidence="3" id="KW-1185">Reference proteome</keyword>
<evidence type="ECO:0000313" key="2">
    <source>
        <dbReference type="EMBL" id="KAF4507950.1"/>
    </source>
</evidence>
<feature type="region of interest" description="Disordered" evidence="1">
    <location>
        <begin position="196"/>
        <end position="241"/>
    </location>
</feature>
<dbReference type="PANTHER" id="PTHR28054:SF1">
    <property type="entry name" value="RNA POLYMERASE I-SPECIFIC TRANSCRIPTION INITIATION FACTOR RRN10"/>
    <property type="match status" value="1"/>
</dbReference>
<feature type="region of interest" description="Disordered" evidence="1">
    <location>
        <begin position="1"/>
        <end position="41"/>
    </location>
</feature>
<dbReference type="GO" id="GO:0006360">
    <property type="term" value="P:transcription by RNA polymerase I"/>
    <property type="evidence" value="ECO:0007669"/>
    <property type="project" value="InterPro"/>
</dbReference>
<organism evidence="2 3">
    <name type="scientific">Ophiocordyceps sinensis</name>
    <dbReference type="NCBI Taxonomy" id="72228"/>
    <lineage>
        <taxon>Eukaryota</taxon>
        <taxon>Fungi</taxon>
        <taxon>Dikarya</taxon>
        <taxon>Ascomycota</taxon>
        <taxon>Pezizomycotina</taxon>
        <taxon>Sordariomycetes</taxon>
        <taxon>Hypocreomycetidae</taxon>
        <taxon>Hypocreales</taxon>
        <taxon>Ophiocordycipitaceae</taxon>
        <taxon>Ophiocordyceps</taxon>
    </lineage>
</organism>
<comment type="caution">
    <text evidence="2">The sequence shown here is derived from an EMBL/GenBank/DDBJ whole genome shotgun (WGS) entry which is preliminary data.</text>
</comment>
<accession>A0A8H4M007</accession>
<proteinExistence type="predicted"/>
<reference evidence="2 3" key="1">
    <citation type="journal article" date="2020" name="Genome Biol. Evol.">
        <title>A new high-quality draft genome assembly of the Chinese cordyceps Ophiocordyceps sinensis.</title>
        <authorList>
            <person name="Shu R."/>
            <person name="Zhang J."/>
            <person name="Meng Q."/>
            <person name="Zhang H."/>
            <person name="Zhou G."/>
            <person name="Li M."/>
            <person name="Wu P."/>
            <person name="Zhao Y."/>
            <person name="Chen C."/>
            <person name="Qin Q."/>
        </authorList>
    </citation>
    <scope>NUCLEOTIDE SEQUENCE [LARGE SCALE GENOMIC DNA]</scope>
    <source>
        <strain evidence="2 3">IOZ07</strain>
    </source>
</reference>
<name>A0A8H4M007_9HYPO</name>
<evidence type="ECO:0000256" key="1">
    <source>
        <dbReference type="SAM" id="MobiDB-lite"/>
    </source>
</evidence>
<dbReference type="OrthoDB" id="2565191at2759"/>
<sequence length="241" mass="26719">MQRPQNPKPASVTAKEEESESADVLMLTDAENPRQSRRRSRRRITTVYDAVAGQVWPKRASRDEAKRIPLAPDELLFGRKDAQLLFRRKNAVLGSATHCRRDRLCMIFGYDIYNAHERDIPRSALPASDLLQTILGYTSGFCGAMARKNRPRLGGRDVDERSMDETALLAFGILLEEAGREALGRLGALVFTEADDEGGQDEVARDDDSEASGYQEVGTPWKTAGKGPKRRKVVNDEDGGG</sequence>
<evidence type="ECO:0000313" key="3">
    <source>
        <dbReference type="Proteomes" id="UP000557566"/>
    </source>
</evidence>
<protein>
    <submittedName>
        <fullName evidence="2">Uncharacterized protein</fullName>
    </submittedName>
</protein>
<gene>
    <name evidence="2" type="ORF">G6O67_004394</name>
</gene>
<feature type="compositionally biased region" description="Acidic residues" evidence="1">
    <location>
        <begin position="196"/>
        <end position="210"/>
    </location>
</feature>
<dbReference type="Proteomes" id="UP000557566">
    <property type="component" value="Unassembled WGS sequence"/>
</dbReference>
<dbReference type="InterPro" id="IPR022793">
    <property type="entry name" value="Rrn10"/>
</dbReference>